<dbReference type="Gene3D" id="1.10.8.60">
    <property type="match status" value="1"/>
</dbReference>
<dbReference type="SMART" id="SM00382">
    <property type="entry name" value="AAA"/>
    <property type="match status" value="1"/>
</dbReference>
<organism evidence="3">
    <name type="scientific">Lichtheimia ramosa</name>
    <dbReference type="NCBI Taxonomy" id="688394"/>
    <lineage>
        <taxon>Eukaryota</taxon>
        <taxon>Fungi</taxon>
        <taxon>Fungi incertae sedis</taxon>
        <taxon>Mucoromycota</taxon>
        <taxon>Mucoromycotina</taxon>
        <taxon>Mucoromycetes</taxon>
        <taxon>Mucorales</taxon>
        <taxon>Lichtheimiaceae</taxon>
        <taxon>Lichtheimia</taxon>
    </lineage>
</organism>
<dbReference type="Pfam" id="PF22534">
    <property type="entry name" value="RFC_C"/>
    <property type="match status" value="1"/>
</dbReference>
<proteinExistence type="predicted"/>
<dbReference type="GO" id="GO:0003689">
    <property type="term" value="F:DNA clamp loader activity"/>
    <property type="evidence" value="ECO:0007669"/>
    <property type="project" value="TreeGrafter"/>
</dbReference>
<name>A0A077WEU0_9FUNG</name>
<dbReference type="GO" id="GO:0031390">
    <property type="term" value="C:Ctf18 RFC-like complex"/>
    <property type="evidence" value="ECO:0007669"/>
    <property type="project" value="TreeGrafter"/>
</dbReference>
<reference evidence="3" key="1">
    <citation type="journal article" date="2014" name="Genome Announc.">
        <title>De novo whole-genome sequence and genome annotation of Lichtheimia ramosa.</title>
        <authorList>
            <person name="Linde J."/>
            <person name="Schwartze V."/>
            <person name="Binder U."/>
            <person name="Lass-Florl C."/>
            <person name="Voigt K."/>
            <person name="Horn F."/>
        </authorList>
    </citation>
    <scope>NUCLEOTIDE SEQUENCE</scope>
    <source>
        <strain evidence="3">JMRC FSU:6197</strain>
    </source>
</reference>
<dbReference type="AlphaFoldDB" id="A0A077WEU0"/>
<dbReference type="GO" id="GO:0006281">
    <property type="term" value="P:DNA repair"/>
    <property type="evidence" value="ECO:0007669"/>
    <property type="project" value="TreeGrafter"/>
</dbReference>
<dbReference type="SUPFAM" id="SSF48019">
    <property type="entry name" value="post-AAA+ oligomerization domain-like"/>
    <property type="match status" value="1"/>
</dbReference>
<dbReference type="SUPFAM" id="SSF52540">
    <property type="entry name" value="P-loop containing nucleoside triphosphate hydrolases"/>
    <property type="match status" value="1"/>
</dbReference>
<accession>A0A077WEU0</accession>
<dbReference type="OrthoDB" id="761538at2759"/>
<dbReference type="GO" id="GO:0003677">
    <property type="term" value="F:DNA binding"/>
    <property type="evidence" value="ECO:0007669"/>
    <property type="project" value="InterPro"/>
</dbReference>
<dbReference type="EMBL" id="LK023317">
    <property type="protein sequence ID" value="CDS05664.1"/>
    <property type="molecule type" value="Genomic_DNA"/>
</dbReference>
<dbReference type="InterPro" id="IPR027417">
    <property type="entry name" value="P-loop_NTPase"/>
</dbReference>
<dbReference type="PANTHER" id="PTHR11669:SF1">
    <property type="entry name" value="REPLICATION FACTOR C SUBUNIT 3"/>
    <property type="match status" value="1"/>
</dbReference>
<keyword evidence="1" id="KW-0235">DNA replication</keyword>
<dbReference type="InterPro" id="IPR003593">
    <property type="entry name" value="AAA+_ATPase"/>
</dbReference>
<evidence type="ECO:0000259" key="2">
    <source>
        <dbReference type="SMART" id="SM00382"/>
    </source>
</evidence>
<dbReference type="GO" id="GO:0031389">
    <property type="term" value="C:Rad17 RFC-like complex"/>
    <property type="evidence" value="ECO:0007669"/>
    <property type="project" value="TreeGrafter"/>
</dbReference>
<dbReference type="PANTHER" id="PTHR11669">
    <property type="entry name" value="REPLICATION FACTOR C / DNA POLYMERASE III GAMMA-TAU SUBUNIT"/>
    <property type="match status" value="1"/>
</dbReference>
<dbReference type="GO" id="GO:0031391">
    <property type="term" value="C:Elg1 RFC-like complex"/>
    <property type="evidence" value="ECO:0007669"/>
    <property type="project" value="TreeGrafter"/>
</dbReference>
<dbReference type="GO" id="GO:0006271">
    <property type="term" value="P:DNA strand elongation involved in DNA replication"/>
    <property type="evidence" value="ECO:0007669"/>
    <property type="project" value="UniProtKB-ARBA"/>
</dbReference>
<evidence type="ECO:0000256" key="1">
    <source>
        <dbReference type="ARBA" id="ARBA00022705"/>
    </source>
</evidence>
<protein>
    <recommendedName>
        <fullName evidence="2">AAA+ ATPase domain-containing protein</fullName>
    </recommendedName>
</protein>
<dbReference type="Pfam" id="PF21960">
    <property type="entry name" value="RCF1-5-like_lid"/>
    <property type="match status" value="1"/>
</dbReference>
<feature type="domain" description="AAA+ ATPase" evidence="2">
    <location>
        <begin position="34"/>
        <end position="188"/>
    </location>
</feature>
<dbReference type="Gene3D" id="3.40.50.300">
    <property type="entry name" value="P-loop containing nucleotide triphosphate hydrolases"/>
    <property type="match status" value="1"/>
</dbReference>
<dbReference type="Gene3D" id="1.20.272.10">
    <property type="match status" value="1"/>
</dbReference>
<sequence length="350" mass="40253">MSLWVDKYKPTTIDQLTYHKGLSRQLKGLARSDNLPHLLFYGPSGAGKKTRIAAMLRELYGPGVEKLKIDQRQFSTPSNRKLIFTIVQSNYHLEINPSDLGFYDRIIVQDVIKSIAQTQQVDANAKHQYKVVVIDQADELTREAQAALRRTMEKYTTNLRLILCCNSLSKLIAPLRSRCLILRVPRPTLPEVSTGLQLVANQEKFNLPKPLAENIGRMTQCNMRSSLLTLESTAVKFSDLSTVQVPEAMDWEVVIQKLAKMILEEQTPQRLLETRKHVYDLITRGVEPTVIMKNLSFQLMKRMDSQMQRTVIDKAAHHQHRMHLGRKDVFHLESFIASVMDAYLRHRTNY</sequence>
<dbReference type="CDD" id="cd00009">
    <property type="entry name" value="AAA"/>
    <property type="match status" value="1"/>
</dbReference>
<gene>
    <name evidence="3" type="ORF">LRAMOSA08192</name>
</gene>
<dbReference type="InterPro" id="IPR050238">
    <property type="entry name" value="DNA_Rep/Repair_Clamp_Loader"/>
</dbReference>
<dbReference type="GO" id="GO:0005663">
    <property type="term" value="C:DNA replication factor C complex"/>
    <property type="evidence" value="ECO:0007669"/>
    <property type="project" value="TreeGrafter"/>
</dbReference>
<evidence type="ECO:0000313" key="3">
    <source>
        <dbReference type="EMBL" id="CDS05664.1"/>
    </source>
</evidence>
<dbReference type="FunFam" id="3.40.50.300:FF:000136">
    <property type="entry name" value="Replication factor C subunit 5"/>
    <property type="match status" value="1"/>
</dbReference>
<dbReference type="InterPro" id="IPR008921">
    <property type="entry name" value="DNA_pol3_clamp-load_cplx_C"/>
</dbReference>
<dbReference type="Pfam" id="PF13177">
    <property type="entry name" value="DNA_pol3_delta2"/>
    <property type="match status" value="1"/>
</dbReference>